<dbReference type="AlphaFoldDB" id="A0AA87PU72"/>
<accession>A0AA87PU72</accession>
<sequence>MNEIEDDDRREEHAADRFTPIAIPCHFGGHRRIEQNRDDEKYTNAYDLTHGLTF</sequence>
<gene>
    <name evidence="1" type="ORF">RRH01S_01_00190</name>
</gene>
<organism evidence="1 2">
    <name type="scientific">Rhizobium rhizogenes NBRC 13257</name>
    <dbReference type="NCBI Taxonomy" id="1220581"/>
    <lineage>
        <taxon>Bacteria</taxon>
        <taxon>Pseudomonadati</taxon>
        <taxon>Pseudomonadota</taxon>
        <taxon>Alphaproteobacteria</taxon>
        <taxon>Hyphomicrobiales</taxon>
        <taxon>Rhizobiaceae</taxon>
        <taxon>Rhizobium/Agrobacterium group</taxon>
        <taxon>Rhizobium</taxon>
    </lineage>
</organism>
<reference evidence="1 2" key="1">
    <citation type="submission" date="2014-05" db="EMBL/GenBank/DDBJ databases">
        <title>Whole genome shotgun sequence of Rhizobium rhizogenes NBRC 13257.</title>
        <authorList>
            <person name="Katano-Makiyama Y."/>
            <person name="Hosoyama A."/>
            <person name="Hashimoto M."/>
            <person name="Hosoyama Y."/>
            <person name="Noguchi M."/>
            <person name="Tsuchikane K."/>
            <person name="Kimura A."/>
            <person name="Ohji S."/>
            <person name="Ichikawa N."/>
            <person name="Yamazoe A."/>
            <person name="Fujita N."/>
        </authorList>
    </citation>
    <scope>NUCLEOTIDE SEQUENCE [LARGE SCALE GENOMIC DNA]</scope>
    <source>
        <strain evidence="1 2">NBRC 13257</strain>
    </source>
</reference>
<name>A0AA87PU72_RHIRH</name>
<proteinExistence type="predicted"/>
<protein>
    <submittedName>
        <fullName evidence="1">Uncharacterized protein</fullName>
    </submittedName>
</protein>
<dbReference type="EMBL" id="BAYX01000001">
    <property type="protein sequence ID" value="GAJ90556.1"/>
    <property type="molecule type" value="Genomic_DNA"/>
</dbReference>
<dbReference type="Proteomes" id="UP000026941">
    <property type="component" value="Unassembled WGS sequence"/>
</dbReference>
<evidence type="ECO:0000313" key="1">
    <source>
        <dbReference type="EMBL" id="GAJ90556.1"/>
    </source>
</evidence>
<evidence type="ECO:0000313" key="2">
    <source>
        <dbReference type="Proteomes" id="UP000026941"/>
    </source>
</evidence>
<comment type="caution">
    <text evidence="1">The sequence shown here is derived from an EMBL/GenBank/DDBJ whole genome shotgun (WGS) entry which is preliminary data.</text>
</comment>